<evidence type="ECO:0000259" key="4">
    <source>
        <dbReference type="PROSITE" id="PS51832"/>
    </source>
</evidence>
<evidence type="ECO:0000256" key="1">
    <source>
        <dbReference type="SAM" id="Phobius"/>
    </source>
</evidence>
<feature type="domain" description="GGDEF" evidence="2">
    <location>
        <begin position="464"/>
        <end position="596"/>
    </location>
</feature>
<feature type="domain" description="HD" evidence="3">
    <location>
        <begin position="630"/>
        <end position="752"/>
    </location>
</feature>
<dbReference type="Pfam" id="PF13487">
    <property type="entry name" value="HD_5"/>
    <property type="match status" value="1"/>
</dbReference>
<feature type="domain" description="HD-GYP" evidence="4">
    <location>
        <begin position="608"/>
        <end position="798"/>
    </location>
</feature>
<reference evidence="5 6" key="1">
    <citation type="submission" date="2021-10" db="EMBL/GenBank/DDBJ databases">
        <title>Anaerobic single-cell dispensing facilitates the cultivation of human gut bacteria.</title>
        <authorList>
            <person name="Afrizal A."/>
        </authorList>
    </citation>
    <scope>NUCLEOTIDE SEQUENCE [LARGE SCALE GENOMIC DNA]</scope>
    <source>
        <strain evidence="5 6">CLA-AA-H273</strain>
    </source>
</reference>
<dbReference type="InterPro" id="IPR037522">
    <property type="entry name" value="HD_GYP_dom"/>
</dbReference>
<feature type="transmembrane region" description="Helical" evidence="1">
    <location>
        <begin position="6"/>
        <end position="28"/>
    </location>
</feature>
<dbReference type="PROSITE" id="PS51832">
    <property type="entry name" value="HD_GYP"/>
    <property type="match status" value="1"/>
</dbReference>
<dbReference type="AlphaFoldDB" id="A0AAE3D9C2"/>
<evidence type="ECO:0000313" key="6">
    <source>
        <dbReference type="Proteomes" id="UP001197795"/>
    </source>
</evidence>
<dbReference type="Gene3D" id="1.10.3210.10">
    <property type="entry name" value="Hypothetical protein af1432"/>
    <property type="match status" value="1"/>
</dbReference>
<feature type="transmembrane region" description="Helical" evidence="1">
    <location>
        <begin position="96"/>
        <end position="114"/>
    </location>
</feature>
<dbReference type="PROSITE" id="PS50887">
    <property type="entry name" value="GGDEF"/>
    <property type="match status" value="1"/>
</dbReference>
<proteinExistence type="predicted"/>
<dbReference type="EC" id="2.7.7.65" evidence="5"/>
<dbReference type="Gene3D" id="3.30.70.270">
    <property type="match status" value="1"/>
</dbReference>
<dbReference type="SMART" id="SM00267">
    <property type="entry name" value="GGDEF"/>
    <property type="match status" value="1"/>
</dbReference>
<dbReference type="Pfam" id="PF00990">
    <property type="entry name" value="GGDEF"/>
    <property type="match status" value="1"/>
</dbReference>
<keyword evidence="5" id="KW-0548">Nucleotidyltransferase</keyword>
<feature type="transmembrane region" description="Helical" evidence="1">
    <location>
        <begin position="177"/>
        <end position="195"/>
    </location>
</feature>
<dbReference type="InterPro" id="IPR031621">
    <property type="entry name" value="HisKA_7TM"/>
</dbReference>
<keyword evidence="1" id="KW-0812">Transmembrane</keyword>
<dbReference type="SMART" id="SM00471">
    <property type="entry name" value="HDc"/>
    <property type="match status" value="1"/>
</dbReference>
<dbReference type="InterPro" id="IPR006674">
    <property type="entry name" value="HD_domain"/>
</dbReference>
<dbReference type="SUPFAM" id="SSF55073">
    <property type="entry name" value="Nucleotide cyclase"/>
    <property type="match status" value="1"/>
</dbReference>
<evidence type="ECO:0000259" key="2">
    <source>
        <dbReference type="PROSITE" id="PS50887"/>
    </source>
</evidence>
<dbReference type="PROSITE" id="PS51831">
    <property type="entry name" value="HD"/>
    <property type="match status" value="1"/>
</dbReference>
<dbReference type="InterPro" id="IPR006675">
    <property type="entry name" value="HDIG_dom"/>
</dbReference>
<dbReference type="PANTHER" id="PTHR43155:SF2">
    <property type="entry name" value="CYCLIC DI-GMP PHOSPHODIESTERASE PA4108"/>
    <property type="match status" value="1"/>
</dbReference>
<evidence type="ECO:0000313" key="5">
    <source>
        <dbReference type="EMBL" id="MCC2120496.1"/>
    </source>
</evidence>
<keyword evidence="5" id="KW-0808">Transferase</keyword>
<feature type="transmembrane region" description="Helical" evidence="1">
    <location>
        <begin position="65"/>
        <end position="89"/>
    </location>
</feature>
<dbReference type="InterPro" id="IPR000160">
    <property type="entry name" value="GGDEF_dom"/>
</dbReference>
<dbReference type="CDD" id="cd00077">
    <property type="entry name" value="HDc"/>
    <property type="match status" value="1"/>
</dbReference>
<feature type="transmembrane region" description="Helical" evidence="1">
    <location>
        <begin position="267"/>
        <end position="285"/>
    </location>
</feature>
<dbReference type="Pfam" id="PF16927">
    <property type="entry name" value="HisKA_7TM"/>
    <property type="match status" value="1"/>
</dbReference>
<name>A0AAE3D9C2_9FIRM</name>
<organism evidence="5 6">
    <name type="scientific">Waltera acetigignens</name>
    <dbReference type="NCBI Taxonomy" id="2981769"/>
    <lineage>
        <taxon>Bacteria</taxon>
        <taxon>Bacillati</taxon>
        <taxon>Bacillota</taxon>
        <taxon>Clostridia</taxon>
        <taxon>Lachnospirales</taxon>
        <taxon>Lachnospiraceae</taxon>
        <taxon>Waltera</taxon>
    </lineage>
</organism>
<dbReference type="Proteomes" id="UP001197795">
    <property type="component" value="Unassembled WGS sequence"/>
</dbReference>
<accession>A0AAE3D9C2</accession>
<dbReference type="NCBIfam" id="TIGR00254">
    <property type="entry name" value="GGDEF"/>
    <property type="match status" value="1"/>
</dbReference>
<dbReference type="NCBIfam" id="TIGR00277">
    <property type="entry name" value="HDIG"/>
    <property type="match status" value="1"/>
</dbReference>
<dbReference type="CDD" id="cd01949">
    <property type="entry name" value="GGDEF"/>
    <property type="match status" value="1"/>
</dbReference>
<keyword evidence="1" id="KW-1133">Transmembrane helix</keyword>
<keyword evidence="1" id="KW-0472">Membrane</keyword>
<feature type="transmembrane region" description="Helical" evidence="1">
    <location>
        <begin position="134"/>
        <end position="156"/>
    </location>
</feature>
<dbReference type="RefSeq" id="WP_227733629.1">
    <property type="nucleotide sequence ID" value="NZ_JAJEPV010000034.1"/>
</dbReference>
<feature type="transmembrane region" description="Helical" evidence="1">
    <location>
        <begin position="40"/>
        <end position="59"/>
    </location>
</feature>
<comment type="caution">
    <text evidence="5">The sequence shown here is derived from an EMBL/GenBank/DDBJ whole genome shotgun (WGS) entry which is preliminary data.</text>
</comment>
<gene>
    <name evidence="5" type="ORF">LKD75_13000</name>
</gene>
<sequence length="798" mass="90113">MTLDRNLYIGVPVGAFLCSLFLLFCFFNTMKSRTVRSLRAVLTSCLVWTGGVILMRLQVFPGIRFWHNFALFGLLVIPVFMYAFLFGFLEITEHDALIYIYGVLTTALVLGNAWSGAILPAPEVTTRADGTYVYMYHATSGIWVLTVLEVSVLVYATYLAHCKIGGDLQLRKKLQPLLLGTLFVLMGNLLCLIPGSVFPYDMLGCVGMAVCMVYIMYKQYLFDFSYRVTVGAVYFLAVVVASLPLVILSHNLENVLGSLERAVTQKLLIYIVLQCAWTVLVVAFARKRLEDILNQKQKHMLEGLRKFQDRAASILNRKELFANMHDILDDAIPGWKSRIFEKNINDDGYREVVQSGHIPLGEDEVERVCGIVEQEETKETPEIALLKYDNMVCGFVYMERLRESKLNYREADCIRQMANIASGSLKNIDAYEKVYQVSIHDELTGLYNRSYCGVYLRRDGALGEERGFLYMDMDNFKLYNDLYGEQTGDRILQWCAKRFLDNVENGEVFRVGSNEFLVSVPETGREPLVALAEKLTRAVQENATNKPQVMQPITFSVGVAWYPGLAADALELFQQSKRAAFYAKRNGKDRIQVYEGSINEESQDKETGYEQVAPTVYALVAAIDAKDSFTFQHSTNVSQYAVLLAQKLGLSRNDIQTVKVAGLLHDIGKIGIPESILKKAGKLTNEEYEIMKSHVEKSIEMIHYLPNMNYVIPAVVSHHERYDGKGYPRGIKGEEIPFLGRILAVCDSFDAMISKRAYKEPLSVEYAMGELEKNKGTQFDPEVADAFIELIKEGKVPL</sequence>
<dbReference type="GO" id="GO:0052621">
    <property type="term" value="F:diguanylate cyclase activity"/>
    <property type="evidence" value="ECO:0007669"/>
    <property type="project" value="UniProtKB-EC"/>
</dbReference>
<dbReference type="EMBL" id="JAJEPV010000034">
    <property type="protein sequence ID" value="MCC2120496.1"/>
    <property type="molecule type" value="Genomic_DNA"/>
</dbReference>
<dbReference type="PANTHER" id="PTHR43155">
    <property type="entry name" value="CYCLIC DI-GMP PHOSPHODIESTERASE PA4108-RELATED"/>
    <property type="match status" value="1"/>
</dbReference>
<dbReference type="InterPro" id="IPR003607">
    <property type="entry name" value="HD/PDEase_dom"/>
</dbReference>
<dbReference type="InterPro" id="IPR043128">
    <property type="entry name" value="Rev_trsase/Diguanyl_cyclase"/>
</dbReference>
<dbReference type="InterPro" id="IPR029787">
    <property type="entry name" value="Nucleotide_cyclase"/>
</dbReference>
<dbReference type="SUPFAM" id="SSF109604">
    <property type="entry name" value="HD-domain/PDEase-like"/>
    <property type="match status" value="1"/>
</dbReference>
<keyword evidence="6" id="KW-1185">Reference proteome</keyword>
<evidence type="ECO:0000259" key="3">
    <source>
        <dbReference type="PROSITE" id="PS51831"/>
    </source>
</evidence>
<feature type="transmembrane region" description="Helical" evidence="1">
    <location>
        <begin position="224"/>
        <end position="247"/>
    </location>
</feature>
<protein>
    <submittedName>
        <fullName evidence="5">Diguanylate cyclase</fullName>
        <ecNumber evidence="5">2.7.7.65</ecNumber>
    </submittedName>
</protein>